<protein>
    <recommendedName>
        <fullName evidence="4">DoxX family protein</fullName>
    </recommendedName>
</protein>
<dbReference type="PANTHER" id="PTHR36974">
    <property type="entry name" value="MEMBRANE PROTEIN-RELATED"/>
    <property type="match status" value="1"/>
</dbReference>
<evidence type="ECO:0000313" key="3">
    <source>
        <dbReference type="Proteomes" id="UP000655751"/>
    </source>
</evidence>
<dbReference type="AlphaFoldDB" id="A0A931IGF0"/>
<keyword evidence="1" id="KW-1133">Transmembrane helix</keyword>
<sequence length="131" mass="14339">MADHDATTNTRTARRLAALLAGVGVLHFVVPEQFDSTIPKQLPGKPRSYTLWSGVAELAVATALLIPGTRKLGGRLAELLLIAVYPANVQMAVDWVRDERKPLPMKIVAVVRLPFQIPMVLAARKVHREAV</sequence>
<dbReference type="RefSeq" id="WP_196152196.1">
    <property type="nucleotide sequence ID" value="NZ_JADMLG010000012.1"/>
</dbReference>
<keyword evidence="1" id="KW-0472">Membrane</keyword>
<evidence type="ECO:0000313" key="2">
    <source>
        <dbReference type="EMBL" id="MBH0779895.1"/>
    </source>
</evidence>
<dbReference type="PANTHER" id="PTHR36974:SF1">
    <property type="entry name" value="DOXX FAMILY MEMBRANE PROTEIN"/>
    <property type="match status" value="1"/>
</dbReference>
<feature type="transmembrane region" description="Helical" evidence="1">
    <location>
        <begin position="12"/>
        <end position="29"/>
    </location>
</feature>
<dbReference type="Proteomes" id="UP000655751">
    <property type="component" value="Unassembled WGS sequence"/>
</dbReference>
<keyword evidence="1" id="KW-0812">Transmembrane</keyword>
<name>A0A931IGF0_9NOCA</name>
<dbReference type="EMBL" id="JADMLG010000012">
    <property type="protein sequence ID" value="MBH0779895.1"/>
    <property type="molecule type" value="Genomic_DNA"/>
</dbReference>
<gene>
    <name evidence="2" type="ORF">IT779_26835</name>
</gene>
<evidence type="ECO:0000256" key="1">
    <source>
        <dbReference type="SAM" id="Phobius"/>
    </source>
</evidence>
<feature type="transmembrane region" description="Helical" evidence="1">
    <location>
        <begin position="49"/>
        <end position="66"/>
    </location>
</feature>
<accession>A0A931IGF0</accession>
<comment type="caution">
    <text evidence="2">The sequence shown here is derived from an EMBL/GenBank/DDBJ whole genome shotgun (WGS) entry which is preliminary data.</text>
</comment>
<keyword evidence="3" id="KW-1185">Reference proteome</keyword>
<evidence type="ECO:0008006" key="4">
    <source>
        <dbReference type="Google" id="ProtNLM"/>
    </source>
</evidence>
<proteinExistence type="predicted"/>
<reference evidence="2" key="1">
    <citation type="submission" date="2020-11" db="EMBL/GenBank/DDBJ databases">
        <title>Nocardia NEAU-351.nov., a novel actinomycete isolated from the cow dung.</title>
        <authorList>
            <person name="Zhang X."/>
        </authorList>
    </citation>
    <scope>NUCLEOTIDE SEQUENCE</scope>
    <source>
        <strain evidence="2">NEAU-351</strain>
    </source>
</reference>
<organism evidence="2 3">
    <name type="scientific">Nocardia bovistercoris</name>
    <dbReference type="NCBI Taxonomy" id="2785916"/>
    <lineage>
        <taxon>Bacteria</taxon>
        <taxon>Bacillati</taxon>
        <taxon>Actinomycetota</taxon>
        <taxon>Actinomycetes</taxon>
        <taxon>Mycobacteriales</taxon>
        <taxon>Nocardiaceae</taxon>
        <taxon>Nocardia</taxon>
    </lineage>
</organism>